<proteinExistence type="predicted"/>
<organism evidence="1 2">
    <name type="scientific">Mucilaginibacter ginsenosidivorax</name>
    <dbReference type="NCBI Taxonomy" id="862126"/>
    <lineage>
        <taxon>Bacteria</taxon>
        <taxon>Pseudomonadati</taxon>
        <taxon>Bacteroidota</taxon>
        <taxon>Sphingobacteriia</taxon>
        <taxon>Sphingobacteriales</taxon>
        <taxon>Sphingobacteriaceae</taxon>
        <taxon>Mucilaginibacter</taxon>
    </lineage>
</organism>
<dbReference type="AlphaFoldDB" id="A0A5B8VZL6"/>
<protein>
    <submittedName>
        <fullName evidence="1">Uncharacterized protein</fullName>
    </submittedName>
</protein>
<dbReference type="RefSeq" id="WP_147054227.1">
    <property type="nucleotide sequence ID" value="NZ_CP042437.1"/>
</dbReference>
<dbReference type="OrthoDB" id="1376443at2"/>
<dbReference type="EMBL" id="CP042437">
    <property type="protein sequence ID" value="QEC76959.1"/>
    <property type="molecule type" value="Genomic_DNA"/>
</dbReference>
<accession>A0A5B8VZL6</accession>
<sequence>MKKIKGDIKLQYLFNGRLHAHTFDTANGWLGDAFVSFIKHLGQENNLAGRFYILPYEDEVVYLTDEQHEDALKNKLLDFEGWKERAKEKR</sequence>
<name>A0A5B8VZL6_9SPHI</name>
<gene>
    <name evidence="1" type="ORF">FSB76_13765</name>
</gene>
<reference evidence="1 2" key="1">
    <citation type="journal article" date="2013" name="J. Microbiol.">
        <title>Mucilaginibacter ginsenosidivorax sp. nov., with ginsenoside converting activity isolated from sediment.</title>
        <authorList>
            <person name="Kim J.K."/>
            <person name="Choi T.E."/>
            <person name="Liu Q.M."/>
            <person name="Park H.Y."/>
            <person name="Yi T.H."/>
            <person name="Yoon M.H."/>
            <person name="Kim S.C."/>
            <person name="Im W.T."/>
        </authorList>
    </citation>
    <scope>NUCLEOTIDE SEQUENCE [LARGE SCALE GENOMIC DNA]</scope>
    <source>
        <strain evidence="1 2">KHI28</strain>
    </source>
</reference>
<evidence type="ECO:0000313" key="2">
    <source>
        <dbReference type="Proteomes" id="UP000321362"/>
    </source>
</evidence>
<evidence type="ECO:0000313" key="1">
    <source>
        <dbReference type="EMBL" id="QEC76959.1"/>
    </source>
</evidence>
<dbReference type="KEGG" id="mgk:FSB76_13765"/>
<keyword evidence="2" id="KW-1185">Reference proteome</keyword>
<dbReference type="Proteomes" id="UP000321362">
    <property type="component" value="Chromosome"/>
</dbReference>